<dbReference type="EMBL" id="LCBF01000003">
    <property type="protein sequence ID" value="KKS07717.1"/>
    <property type="molecule type" value="Genomic_DNA"/>
</dbReference>
<sequence length="86" mass="8883">MQTDCDDTIFTTIGGKLLKYTLVSGCNTTTTVYDVVVDSVTNGGNNIFMYYSNPIAHSTIDGAVSSVTGLTPNGAPSVGSEEIGPS</sequence>
<proteinExistence type="predicted"/>
<dbReference type="Proteomes" id="UP000034544">
    <property type="component" value="Unassembled WGS sequence"/>
</dbReference>
<dbReference type="AlphaFoldDB" id="A0A0G0W6Q0"/>
<organism evidence="1 2">
    <name type="scientific">candidate division WWE3 bacterium GW2011_GWE1_41_27</name>
    <dbReference type="NCBI Taxonomy" id="1619131"/>
    <lineage>
        <taxon>Bacteria</taxon>
        <taxon>Katanobacteria</taxon>
    </lineage>
</organism>
<protein>
    <submittedName>
        <fullName evidence="1">Uncharacterized protein</fullName>
    </submittedName>
</protein>
<gene>
    <name evidence="1" type="ORF">UU59_C0003G0017</name>
</gene>
<name>A0A0G0W6Q0_UNCKA</name>
<comment type="caution">
    <text evidence="1">The sequence shown here is derived from an EMBL/GenBank/DDBJ whole genome shotgun (WGS) entry which is preliminary data.</text>
</comment>
<evidence type="ECO:0000313" key="1">
    <source>
        <dbReference type="EMBL" id="KKS07717.1"/>
    </source>
</evidence>
<evidence type="ECO:0000313" key="2">
    <source>
        <dbReference type="Proteomes" id="UP000034544"/>
    </source>
</evidence>
<accession>A0A0G0W6Q0</accession>
<reference evidence="1 2" key="1">
    <citation type="journal article" date="2015" name="Nature">
        <title>rRNA introns, odd ribosomes, and small enigmatic genomes across a large radiation of phyla.</title>
        <authorList>
            <person name="Brown C.T."/>
            <person name="Hug L.A."/>
            <person name="Thomas B.C."/>
            <person name="Sharon I."/>
            <person name="Castelle C.J."/>
            <person name="Singh A."/>
            <person name="Wilkins M.J."/>
            <person name="Williams K.H."/>
            <person name="Banfield J.F."/>
        </authorList>
    </citation>
    <scope>NUCLEOTIDE SEQUENCE [LARGE SCALE GENOMIC DNA]</scope>
</reference>
<feature type="non-terminal residue" evidence="1">
    <location>
        <position position="86"/>
    </location>
</feature>